<evidence type="ECO:0000313" key="5">
    <source>
        <dbReference type="Proteomes" id="UP001596119"/>
    </source>
</evidence>
<keyword evidence="1 3" id="KW-0663">Pyridoxal phosphate</keyword>
<dbReference type="RefSeq" id="WP_379570838.1">
    <property type="nucleotide sequence ID" value="NZ_JBHSQK010000096.1"/>
</dbReference>
<dbReference type="GO" id="GO:0008483">
    <property type="term" value="F:transaminase activity"/>
    <property type="evidence" value="ECO:0007669"/>
    <property type="project" value="UniProtKB-KW"/>
</dbReference>
<dbReference type="PANTHER" id="PTHR30244:SF36">
    <property type="entry name" value="3-OXO-GLUCOSE-6-PHOSPHATE:GLUTAMATE AMINOTRANSFERASE"/>
    <property type="match status" value="1"/>
</dbReference>
<sequence length="377" mass="40009">MDERVPVLDLTLATDEVRDEVEAGWSSAIDDGQFVGGSAVGDFEREWAAYCGATEAVSVANGTDALTLTLRALGIGRGCEVILPANTFIATAAAVVLAGATPRFADVDPETLLLTADTVSRRITPRTRAVIVVHLYGQPADVDSISSLAIAAGLVVIEDAAQAHGARWRGSRVGSLGIAGCFSFYPGKTLGAFGDGGAVVTSNPALARELRALRNHGRPSGGSHHGHVVVGTNSRLDTLQAVVLSTKLRHLDKWIAARREIVHRYHTELEDAPIRPVTVAPGAWAAPHLAVVQVPDRRRAMAILDEEGIDTAVHYPVPCHLQPAYRRFADRALPTSEAAARHVLSLPLFPHMSSVQVDRVCAALKRIGREAVIGVGL</sequence>
<keyword evidence="4" id="KW-0808">Transferase</keyword>
<dbReference type="Gene3D" id="3.90.1150.10">
    <property type="entry name" value="Aspartate Aminotransferase, domain 1"/>
    <property type="match status" value="1"/>
</dbReference>
<dbReference type="Pfam" id="PF01041">
    <property type="entry name" value="DegT_DnrJ_EryC1"/>
    <property type="match status" value="1"/>
</dbReference>
<dbReference type="InterPro" id="IPR015421">
    <property type="entry name" value="PyrdxlP-dep_Trfase_major"/>
</dbReference>
<evidence type="ECO:0000256" key="1">
    <source>
        <dbReference type="ARBA" id="ARBA00022898"/>
    </source>
</evidence>
<dbReference type="SUPFAM" id="SSF53383">
    <property type="entry name" value="PLP-dependent transferases"/>
    <property type="match status" value="1"/>
</dbReference>
<dbReference type="PIRSF" id="PIRSF000390">
    <property type="entry name" value="PLP_StrS"/>
    <property type="match status" value="1"/>
</dbReference>
<comment type="similarity">
    <text evidence="2 3">Belongs to the DegT/DnrJ/EryC1 family.</text>
</comment>
<name>A0ABW1II69_9PSEU</name>
<proteinExistence type="inferred from homology"/>
<keyword evidence="4" id="KW-0032">Aminotransferase</keyword>
<dbReference type="EMBL" id="JBHSQK010000096">
    <property type="protein sequence ID" value="MFC5952184.1"/>
    <property type="molecule type" value="Genomic_DNA"/>
</dbReference>
<evidence type="ECO:0000313" key="4">
    <source>
        <dbReference type="EMBL" id="MFC5952184.1"/>
    </source>
</evidence>
<reference evidence="5" key="1">
    <citation type="journal article" date="2019" name="Int. J. Syst. Evol. Microbiol.">
        <title>The Global Catalogue of Microorganisms (GCM) 10K type strain sequencing project: providing services to taxonomists for standard genome sequencing and annotation.</title>
        <authorList>
            <consortium name="The Broad Institute Genomics Platform"/>
            <consortium name="The Broad Institute Genome Sequencing Center for Infectious Disease"/>
            <person name="Wu L."/>
            <person name="Ma J."/>
        </authorList>
    </citation>
    <scope>NUCLEOTIDE SEQUENCE [LARGE SCALE GENOMIC DNA]</scope>
    <source>
        <strain evidence="5">CGMCC 4.7397</strain>
    </source>
</reference>
<evidence type="ECO:0000256" key="3">
    <source>
        <dbReference type="RuleBase" id="RU004508"/>
    </source>
</evidence>
<dbReference type="CDD" id="cd00616">
    <property type="entry name" value="AHBA_syn"/>
    <property type="match status" value="1"/>
</dbReference>
<dbReference type="InterPro" id="IPR015422">
    <property type="entry name" value="PyrdxlP-dep_Trfase_small"/>
</dbReference>
<dbReference type="Proteomes" id="UP001596119">
    <property type="component" value="Unassembled WGS sequence"/>
</dbReference>
<protein>
    <submittedName>
        <fullName evidence="4">DegT/DnrJ/EryC1/StrS family aminotransferase</fullName>
    </submittedName>
</protein>
<keyword evidence="5" id="KW-1185">Reference proteome</keyword>
<dbReference type="PANTHER" id="PTHR30244">
    <property type="entry name" value="TRANSAMINASE"/>
    <property type="match status" value="1"/>
</dbReference>
<gene>
    <name evidence="4" type="ORF">ACFQH9_28360</name>
</gene>
<dbReference type="InterPro" id="IPR000653">
    <property type="entry name" value="DegT/StrS_aminotransferase"/>
</dbReference>
<evidence type="ECO:0000256" key="2">
    <source>
        <dbReference type="ARBA" id="ARBA00037999"/>
    </source>
</evidence>
<comment type="caution">
    <text evidence="4">The sequence shown here is derived from an EMBL/GenBank/DDBJ whole genome shotgun (WGS) entry which is preliminary data.</text>
</comment>
<organism evidence="4 5">
    <name type="scientific">Pseudonocardia lutea</name>
    <dbReference type="NCBI Taxonomy" id="2172015"/>
    <lineage>
        <taxon>Bacteria</taxon>
        <taxon>Bacillati</taxon>
        <taxon>Actinomycetota</taxon>
        <taxon>Actinomycetes</taxon>
        <taxon>Pseudonocardiales</taxon>
        <taxon>Pseudonocardiaceae</taxon>
        <taxon>Pseudonocardia</taxon>
    </lineage>
</organism>
<dbReference type="InterPro" id="IPR015424">
    <property type="entry name" value="PyrdxlP-dep_Trfase"/>
</dbReference>
<dbReference type="Gene3D" id="3.40.640.10">
    <property type="entry name" value="Type I PLP-dependent aspartate aminotransferase-like (Major domain)"/>
    <property type="match status" value="1"/>
</dbReference>
<accession>A0ABW1II69</accession>